<sequence length="575" mass="58616">MPRSLALVALLLLVLAQVSPIHAQTKPLDADQAFRLTEDPQPDGSRLFRFDIAPGYYLYRENFRARAAEGQEQPLETPPGEVKEDQNFGRVEVYHGSVTVGLTGPGPEVTLTWQGCKEDSICYPPQSRVVAASTDGTGLASTDDAAAVAAKAPTLTLAAEPGLIDGLARRGGTVLVLAGFLGFGLLLAFTPCVFPMIPIVAGMVAGGTPRPSARRGLVLSGVYVLAMASAFAALGGLAAWSGQNLQLALQSPVVLMLGAGVFGVLALASFGWFELALPQSLTAGLGQVTGRRGSLSGAAVLGFTSALIVGPCVTAPLAGALIYIAQTGDVVLGAAALFALGLGQGLPLLAVGAFGPQILPRAGAWMGAVRTVFGVMFLGLAIWLLARVLPGQAVLALWAALLIGSGGALWQRGWAPAGAVLALAGALQGVGAGLGGGDPLAPLEPLLRQASVDAPQQSAAFRTVTTSAALDGALSESEGPALVYVTADWCAICRSIGRGPLADPIVTAALGPLTRIKADVSDFGTESQALLDRLGSVGPPTMVFLDSARTEAPGTRLIGAVDSPMMLRSIDGVAR</sequence>
<evidence type="ECO:0000313" key="11">
    <source>
        <dbReference type="Proteomes" id="UP000731907"/>
    </source>
</evidence>
<evidence type="ECO:0000256" key="6">
    <source>
        <dbReference type="SAM" id="Phobius"/>
    </source>
</evidence>
<dbReference type="Pfam" id="PF11412">
    <property type="entry name" value="DsbD_N"/>
    <property type="match status" value="1"/>
</dbReference>
<gene>
    <name evidence="10" type="primary">dsbD</name>
    <name evidence="10" type="ORF">GU927_013450</name>
</gene>
<dbReference type="InterPro" id="IPR036929">
    <property type="entry name" value="DsbDN_sf"/>
</dbReference>
<dbReference type="Gene3D" id="2.60.40.1250">
    <property type="entry name" value="Thiol:disulfide interchange protein DsbD, N-terminal domain"/>
    <property type="match status" value="1"/>
</dbReference>
<keyword evidence="3" id="KW-0201">Cytochrome c-type biogenesis</keyword>
<comment type="subcellular location">
    <subcellularLocation>
        <location evidence="1">Membrane</location>
        <topology evidence="1">Multi-pass membrane protein</topology>
    </subcellularLocation>
</comment>
<dbReference type="GO" id="GO:0047134">
    <property type="term" value="F:protein-disulfide reductase [NAD(P)H] activity"/>
    <property type="evidence" value="ECO:0007669"/>
    <property type="project" value="UniProtKB-EC"/>
</dbReference>
<feature type="chain" id="PRO_5047173221" evidence="7">
    <location>
        <begin position="24"/>
        <end position="575"/>
    </location>
</feature>
<evidence type="ECO:0000256" key="3">
    <source>
        <dbReference type="ARBA" id="ARBA00022748"/>
    </source>
</evidence>
<dbReference type="EMBL" id="JAAATX020000009">
    <property type="protein sequence ID" value="MBU9698851.1"/>
    <property type="molecule type" value="Genomic_DNA"/>
</dbReference>
<accession>A0ABS6J6I9</accession>
<feature type="transmembrane region" description="Helical" evidence="6">
    <location>
        <begin position="298"/>
        <end position="324"/>
    </location>
</feature>
<feature type="signal peptide" evidence="7">
    <location>
        <begin position="1"/>
        <end position="23"/>
    </location>
</feature>
<proteinExistence type="predicted"/>
<evidence type="ECO:0000256" key="2">
    <source>
        <dbReference type="ARBA" id="ARBA00022692"/>
    </source>
</evidence>
<dbReference type="Proteomes" id="UP000731907">
    <property type="component" value="Unassembled WGS sequence"/>
</dbReference>
<feature type="domain" description="Cytochrome C biogenesis protein transmembrane" evidence="8">
    <location>
        <begin position="174"/>
        <end position="389"/>
    </location>
</feature>
<keyword evidence="11" id="KW-1185">Reference proteome</keyword>
<evidence type="ECO:0000259" key="8">
    <source>
        <dbReference type="Pfam" id="PF02683"/>
    </source>
</evidence>
<evidence type="ECO:0000256" key="4">
    <source>
        <dbReference type="ARBA" id="ARBA00022989"/>
    </source>
</evidence>
<dbReference type="InterPro" id="IPR036249">
    <property type="entry name" value="Thioredoxin-like_sf"/>
</dbReference>
<keyword evidence="4 6" id="KW-1133">Transmembrane helix</keyword>
<dbReference type="EC" id="1.8.1.8" evidence="10"/>
<dbReference type="Pfam" id="PF02683">
    <property type="entry name" value="DsbD_TM"/>
    <property type="match status" value="1"/>
</dbReference>
<keyword evidence="10" id="KW-0560">Oxidoreductase</keyword>
<feature type="transmembrane region" description="Helical" evidence="6">
    <location>
        <begin position="367"/>
        <end position="386"/>
    </location>
</feature>
<keyword evidence="7" id="KW-0732">Signal</keyword>
<dbReference type="InterPro" id="IPR003834">
    <property type="entry name" value="Cyt_c_assmbl_TM_dom"/>
</dbReference>
<dbReference type="Gene3D" id="3.40.30.10">
    <property type="entry name" value="Glutaredoxin"/>
    <property type="match status" value="1"/>
</dbReference>
<feature type="transmembrane region" description="Helical" evidence="6">
    <location>
        <begin position="253"/>
        <end position="277"/>
    </location>
</feature>
<keyword evidence="5 6" id="KW-0472">Membrane</keyword>
<feature type="transmembrane region" description="Helical" evidence="6">
    <location>
        <begin position="392"/>
        <end position="410"/>
    </location>
</feature>
<evidence type="ECO:0000259" key="9">
    <source>
        <dbReference type="Pfam" id="PF11412"/>
    </source>
</evidence>
<protein>
    <submittedName>
        <fullName evidence="10">Protein-disulfide reductase DsbD</fullName>
        <ecNumber evidence="10">1.8.1.8</ecNumber>
    </submittedName>
</protein>
<feature type="transmembrane region" description="Helical" evidence="6">
    <location>
        <begin position="174"/>
        <end position="205"/>
    </location>
</feature>
<feature type="transmembrane region" description="Helical" evidence="6">
    <location>
        <begin position="217"/>
        <end position="241"/>
    </location>
</feature>
<feature type="domain" description="Thiol:disulfide interchange protein DsbD N-terminal" evidence="9">
    <location>
        <begin position="25"/>
        <end position="131"/>
    </location>
</feature>
<dbReference type="NCBIfam" id="NF001419">
    <property type="entry name" value="PRK00293.1"/>
    <property type="match status" value="1"/>
</dbReference>
<feature type="transmembrane region" description="Helical" evidence="6">
    <location>
        <begin position="330"/>
        <end position="355"/>
    </location>
</feature>
<dbReference type="InterPro" id="IPR028250">
    <property type="entry name" value="DsbDN"/>
</dbReference>
<dbReference type="PANTHER" id="PTHR32234:SF0">
    <property type="entry name" value="THIOL:DISULFIDE INTERCHANGE PROTEIN DSBD"/>
    <property type="match status" value="1"/>
</dbReference>
<dbReference type="SUPFAM" id="SSF52833">
    <property type="entry name" value="Thioredoxin-like"/>
    <property type="match status" value="1"/>
</dbReference>
<dbReference type="PANTHER" id="PTHR32234">
    <property type="entry name" value="THIOL:DISULFIDE INTERCHANGE PROTEIN DSBD"/>
    <property type="match status" value="1"/>
</dbReference>
<evidence type="ECO:0000256" key="5">
    <source>
        <dbReference type="ARBA" id="ARBA00023136"/>
    </source>
</evidence>
<evidence type="ECO:0000313" key="10">
    <source>
        <dbReference type="EMBL" id="MBU9698851.1"/>
    </source>
</evidence>
<organism evidence="10 11">
    <name type="scientific">Paragemmobacter amnigenus</name>
    <dbReference type="NCBI Taxonomy" id="2852097"/>
    <lineage>
        <taxon>Bacteria</taxon>
        <taxon>Pseudomonadati</taxon>
        <taxon>Pseudomonadota</taxon>
        <taxon>Alphaproteobacteria</taxon>
        <taxon>Rhodobacterales</taxon>
        <taxon>Paracoccaceae</taxon>
        <taxon>Paragemmobacter</taxon>
    </lineage>
</organism>
<keyword evidence="2 6" id="KW-0812">Transmembrane</keyword>
<evidence type="ECO:0000256" key="1">
    <source>
        <dbReference type="ARBA" id="ARBA00004141"/>
    </source>
</evidence>
<dbReference type="SUPFAM" id="SSF74863">
    <property type="entry name" value="Thiol:disulfide interchange protein DsbD, N-terminal domain (DsbD-alpha)"/>
    <property type="match status" value="1"/>
</dbReference>
<reference evidence="10 11" key="1">
    <citation type="submission" date="2021-06" db="EMBL/GenBank/DDBJ databases">
        <title>Rhodobacteraceae bacterium strain HSP-20.</title>
        <authorList>
            <person name="Chen W.-M."/>
        </authorList>
    </citation>
    <scope>NUCLEOTIDE SEQUENCE [LARGE SCALE GENOMIC DNA]</scope>
    <source>
        <strain evidence="10 11">HSP-20</strain>
    </source>
</reference>
<dbReference type="RefSeq" id="WP_161762967.1">
    <property type="nucleotide sequence ID" value="NZ_JAAATX020000009.1"/>
</dbReference>
<name>A0ABS6J6I9_9RHOB</name>
<evidence type="ECO:0000256" key="7">
    <source>
        <dbReference type="SAM" id="SignalP"/>
    </source>
</evidence>
<comment type="caution">
    <text evidence="10">The sequence shown here is derived from an EMBL/GenBank/DDBJ whole genome shotgun (WGS) entry which is preliminary data.</text>
</comment>